<name>A0AAV7SYJ2_PLEWA</name>
<sequence>MVCTAATGHSTAAAALGPSTSHHSPLVQFQHSAPAAILAGRRECRILPPRSGLDSFVLPFSPQKRLPRASQAEPSVLSNVRLSRRSLLRSASRFNAFSSEELGRHRRVATETSPCFERLRFFTCCL</sequence>
<accession>A0AAV7SYJ2</accession>
<organism evidence="1 2">
    <name type="scientific">Pleurodeles waltl</name>
    <name type="common">Iberian ribbed newt</name>
    <dbReference type="NCBI Taxonomy" id="8319"/>
    <lineage>
        <taxon>Eukaryota</taxon>
        <taxon>Metazoa</taxon>
        <taxon>Chordata</taxon>
        <taxon>Craniata</taxon>
        <taxon>Vertebrata</taxon>
        <taxon>Euteleostomi</taxon>
        <taxon>Amphibia</taxon>
        <taxon>Batrachia</taxon>
        <taxon>Caudata</taxon>
        <taxon>Salamandroidea</taxon>
        <taxon>Salamandridae</taxon>
        <taxon>Pleurodelinae</taxon>
        <taxon>Pleurodeles</taxon>
    </lineage>
</organism>
<protein>
    <submittedName>
        <fullName evidence="1">Uncharacterized protein</fullName>
    </submittedName>
</protein>
<proteinExistence type="predicted"/>
<dbReference type="EMBL" id="JANPWB010000007">
    <property type="protein sequence ID" value="KAJ1169213.1"/>
    <property type="molecule type" value="Genomic_DNA"/>
</dbReference>
<evidence type="ECO:0000313" key="1">
    <source>
        <dbReference type="EMBL" id="KAJ1169213.1"/>
    </source>
</evidence>
<reference evidence="1" key="1">
    <citation type="journal article" date="2022" name="bioRxiv">
        <title>Sequencing and chromosome-scale assembly of the giantPleurodeles waltlgenome.</title>
        <authorList>
            <person name="Brown T."/>
            <person name="Elewa A."/>
            <person name="Iarovenko S."/>
            <person name="Subramanian E."/>
            <person name="Araus A.J."/>
            <person name="Petzold A."/>
            <person name="Susuki M."/>
            <person name="Suzuki K.-i.T."/>
            <person name="Hayashi T."/>
            <person name="Toyoda A."/>
            <person name="Oliveira C."/>
            <person name="Osipova E."/>
            <person name="Leigh N.D."/>
            <person name="Simon A."/>
            <person name="Yun M.H."/>
        </authorList>
    </citation>
    <scope>NUCLEOTIDE SEQUENCE</scope>
    <source>
        <strain evidence="1">20211129_DDA</strain>
        <tissue evidence="1">Liver</tissue>
    </source>
</reference>
<keyword evidence="2" id="KW-1185">Reference proteome</keyword>
<dbReference type="AlphaFoldDB" id="A0AAV7SYJ2"/>
<evidence type="ECO:0000313" key="2">
    <source>
        <dbReference type="Proteomes" id="UP001066276"/>
    </source>
</evidence>
<gene>
    <name evidence="1" type="ORF">NDU88_001119</name>
</gene>
<comment type="caution">
    <text evidence="1">The sequence shown here is derived from an EMBL/GenBank/DDBJ whole genome shotgun (WGS) entry which is preliminary data.</text>
</comment>
<dbReference type="Proteomes" id="UP001066276">
    <property type="component" value="Chromosome 4_1"/>
</dbReference>